<feature type="chain" id="PRO_5041923755" description="3-beta hydroxysteroid dehydrogenase/isomerase domain-containing protein" evidence="3">
    <location>
        <begin position="24"/>
        <end position="483"/>
    </location>
</feature>
<proteinExistence type="inferred from homology"/>
<evidence type="ECO:0000313" key="6">
    <source>
        <dbReference type="Proteomes" id="UP001197093"/>
    </source>
</evidence>
<dbReference type="GO" id="GO:0000252">
    <property type="term" value="F:3-beta-hydroxysteroid dehydrogenase [NAD(P)+]/C4-decarboxylase activity"/>
    <property type="evidence" value="ECO:0007669"/>
    <property type="project" value="TreeGrafter"/>
</dbReference>
<sequence length="483" mass="52444">MGWAVYVAIAVLAVAWLVRVNSAMQSVPEGARKASPHRWTKQEVRETYDRLQKKPIDFVKLLPPRLERRYVVVGGSGLVGGDIVLQLLQRGESPESIRVVDFVPLSRRDMADAAAGSDFVQADISSRASVEAAFSKPWPASVAKKPLTVFHTAAAVRPQERSLLLYHRLSAVNRDGAVNVLEAARAAGADIFIATSSASVSIVPPKFWIWPVQSSPTDYFQVANEKDFDSPLRPHDQFFSNYAYSKAEAERAVCGANRPGFRTGTIRPGNPIYGQKTDPVLGLLLRMRDNVTWIPHVVQNFVNSRNVALSHLQFEAALAAQRGQEMPACAGRTFNVTDPGPPIAFADVYSAAKELAVTRVTVDPQSPLLMLLIAHLIEAWCLLLTRLPFLTTVLGWKEPAGPIHMLQPSVFSISIHTVVDDSRARKSVAEGGIGYKGGCTTIEGICEEILQWNREHEAGEDGGAEGPDGKVAKAALSGQGVAA</sequence>
<organism evidence="5 6">
    <name type="scientific">Staphylotrichum longicolle</name>
    <dbReference type="NCBI Taxonomy" id="669026"/>
    <lineage>
        <taxon>Eukaryota</taxon>
        <taxon>Fungi</taxon>
        <taxon>Dikarya</taxon>
        <taxon>Ascomycota</taxon>
        <taxon>Pezizomycotina</taxon>
        <taxon>Sordariomycetes</taxon>
        <taxon>Sordariomycetidae</taxon>
        <taxon>Sordariales</taxon>
        <taxon>Chaetomiaceae</taxon>
        <taxon>Staphylotrichum</taxon>
    </lineage>
</organism>
<dbReference type="GO" id="GO:0005783">
    <property type="term" value="C:endoplasmic reticulum"/>
    <property type="evidence" value="ECO:0007669"/>
    <property type="project" value="TreeGrafter"/>
</dbReference>
<name>A0AAD4F3V5_9PEZI</name>
<evidence type="ECO:0000259" key="4">
    <source>
        <dbReference type="Pfam" id="PF01073"/>
    </source>
</evidence>
<dbReference type="Gene3D" id="3.40.50.720">
    <property type="entry name" value="NAD(P)-binding Rossmann-like Domain"/>
    <property type="match status" value="1"/>
</dbReference>
<protein>
    <recommendedName>
        <fullName evidence="4">3-beta hydroxysteroid dehydrogenase/isomerase domain-containing protein</fullName>
    </recommendedName>
</protein>
<dbReference type="EMBL" id="JAHCVI010000001">
    <property type="protein sequence ID" value="KAG7292596.1"/>
    <property type="molecule type" value="Genomic_DNA"/>
</dbReference>
<dbReference type="SUPFAM" id="SSF51735">
    <property type="entry name" value="NAD(P)-binding Rossmann-fold domains"/>
    <property type="match status" value="1"/>
</dbReference>
<keyword evidence="1" id="KW-0560">Oxidoreductase</keyword>
<feature type="signal peptide" evidence="3">
    <location>
        <begin position="1"/>
        <end position="23"/>
    </location>
</feature>
<dbReference type="PANTHER" id="PTHR10366">
    <property type="entry name" value="NAD DEPENDENT EPIMERASE/DEHYDRATASE"/>
    <property type="match status" value="1"/>
</dbReference>
<comment type="caution">
    <text evidence="5">The sequence shown here is derived from an EMBL/GenBank/DDBJ whole genome shotgun (WGS) entry which is preliminary data.</text>
</comment>
<dbReference type="PANTHER" id="PTHR10366:SF447">
    <property type="entry name" value="HYDROXYSTEROID DEHYDROGENASE_ISOMERASE FAMILY PROTEIN, PUTATIVE (AFU_ORTHOLOGUE AFUA_1G06450)-RELATED"/>
    <property type="match status" value="1"/>
</dbReference>
<dbReference type="AlphaFoldDB" id="A0AAD4F3V5"/>
<keyword evidence="3" id="KW-0732">Signal</keyword>
<dbReference type="Pfam" id="PF01073">
    <property type="entry name" value="3Beta_HSD"/>
    <property type="match status" value="1"/>
</dbReference>
<gene>
    <name evidence="5" type="ORF">NEMBOFW57_002631</name>
</gene>
<evidence type="ECO:0000256" key="3">
    <source>
        <dbReference type="SAM" id="SignalP"/>
    </source>
</evidence>
<accession>A0AAD4F3V5</accession>
<evidence type="ECO:0000313" key="5">
    <source>
        <dbReference type="EMBL" id="KAG7292596.1"/>
    </source>
</evidence>
<dbReference type="GO" id="GO:0006696">
    <property type="term" value="P:ergosterol biosynthetic process"/>
    <property type="evidence" value="ECO:0007669"/>
    <property type="project" value="TreeGrafter"/>
</dbReference>
<dbReference type="InterPro" id="IPR002225">
    <property type="entry name" value="3Beta_OHSteriod_DH/Estase"/>
</dbReference>
<keyword evidence="6" id="KW-1185">Reference proteome</keyword>
<dbReference type="InterPro" id="IPR036291">
    <property type="entry name" value="NAD(P)-bd_dom_sf"/>
</dbReference>
<dbReference type="Proteomes" id="UP001197093">
    <property type="component" value="Unassembled WGS sequence"/>
</dbReference>
<feature type="domain" description="3-beta hydroxysteroid dehydrogenase/isomerase" evidence="4">
    <location>
        <begin position="71"/>
        <end position="348"/>
    </location>
</feature>
<evidence type="ECO:0000256" key="2">
    <source>
        <dbReference type="ARBA" id="ARBA00023445"/>
    </source>
</evidence>
<reference evidence="5" key="1">
    <citation type="submission" date="2023-02" db="EMBL/GenBank/DDBJ databases">
        <authorList>
            <person name="Palmer J.M."/>
        </authorList>
    </citation>
    <scope>NUCLEOTIDE SEQUENCE</scope>
    <source>
        <strain evidence="5">FW57</strain>
    </source>
</reference>
<comment type="similarity">
    <text evidence="2">Belongs to the NAD(P)-dependent epimerase/dehydratase family. Dihydroflavonol-4-reductase subfamily.</text>
</comment>
<evidence type="ECO:0000256" key="1">
    <source>
        <dbReference type="ARBA" id="ARBA00023002"/>
    </source>
</evidence>
<dbReference type="InterPro" id="IPR050425">
    <property type="entry name" value="NAD(P)_dehydrat-like"/>
</dbReference>